<dbReference type="SUPFAM" id="SSF56935">
    <property type="entry name" value="Porins"/>
    <property type="match status" value="1"/>
</dbReference>
<dbReference type="InterPro" id="IPR039426">
    <property type="entry name" value="TonB-dep_rcpt-like"/>
</dbReference>
<dbReference type="Pfam" id="PF07715">
    <property type="entry name" value="Plug"/>
    <property type="match status" value="1"/>
</dbReference>
<keyword evidence="2" id="KW-0675">Receptor</keyword>
<proteinExistence type="predicted"/>
<dbReference type="EMBL" id="UOEP01000180">
    <property type="protein sequence ID" value="VAW22892.1"/>
    <property type="molecule type" value="Genomic_DNA"/>
</dbReference>
<feature type="domain" description="TonB-dependent receptor plug" evidence="1">
    <location>
        <begin position="151"/>
        <end position="235"/>
    </location>
</feature>
<name>A0A3B0U8W1_9ZZZZ</name>
<evidence type="ECO:0000313" key="2">
    <source>
        <dbReference type="EMBL" id="VAW22892.1"/>
    </source>
</evidence>
<dbReference type="SUPFAM" id="SSF49464">
    <property type="entry name" value="Carboxypeptidase regulatory domain-like"/>
    <property type="match status" value="1"/>
</dbReference>
<dbReference type="AlphaFoldDB" id="A0A3B0U8W1"/>
<dbReference type="InterPro" id="IPR037066">
    <property type="entry name" value="Plug_dom_sf"/>
</dbReference>
<protein>
    <submittedName>
        <fullName evidence="2">Putative ferric aerobactin receptor</fullName>
    </submittedName>
</protein>
<dbReference type="PROSITE" id="PS52016">
    <property type="entry name" value="TONB_DEPENDENT_REC_3"/>
    <property type="match status" value="1"/>
</dbReference>
<dbReference type="InterPro" id="IPR012910">
    <property type="entry name" value="Plug_dom"/>
</dbReference>
<dbReference type="InterPro" id="IPR008969">
    <property type="entry name" value="CarboxyPept-like_regulatory"/>
</dbReference>
<evidence type="ECO:0000259" key="1">
    <source>
        <dbReference type="Pfam" id="PF07715"/>
    </source>
</evidence>
<sequence length="819" mass="93557">MDSLLLNGYISFVPMNKNRLLFFLILLIGISLDCLGQGNNITLKGKITDTNGDPLELANISLKDFPIGTTSLRDGTYLLRIPAKREVVVVVSSVGYKTQQRTFTGKTGKTIFWDITLETSDKELAEIQVTRNRKNGGNVVKIDPRLVESLPDAATGGVEALIKTLPGVSSNNELSSQYTVRGGNFDENLVYVNGIEIYRPFLIRAGQQEGLSFINSDMVSSIEFSAGGFDAKYGDKMSSVLDIKYRKPTGFKGSSSVSLLGATAHIEDKTLNGKLSHISGIRYKSNRYMLSGLDEQGEYDPRFIDFQTYLTYELSKKLSISFLGNIAQNKYHFIPQSRKTTFGTWNTPLNTVIYFEGQEIDNFATYLGAFSADLHPNNNLNLKFIVSGYYAGEEETYDIRGDYYLNELERNMSSEAFGDSVLNLGVGTFINHARNYLEAQVYSFSHRGAYSSENHLLNWGFKINREVIQDKINEWVYRDSTGYSLPYSDTEVNLYWTLNSSANLRSFRFTSYFQDTYNIPVGSGDLYFTGGIRAQYWDFNNELIISPRTSLNYYPDWKNNIAFRLSAGMYHQPPFYKELKDREGNINYGQKAQRSYQVVLGTDYIFTAWGRPFRLTSEGYYKYMNRLIPYQIDNVRIRYLGNQEATGYATGLDTKVNGEFVSGLQSWVSLSFLRTRENIKNDGHGWIPRPTDQWVNFSMFFQDYVPGNPTYKMHLLAFYGARLPVGPPNSERWQDTFRMPPYRRIDLGFSKILISPNKTIQKPWLRYIKDMSVSLEVFNLLNINNTISYFWVTSNYGDQFAVPNYLTSRKINLKLSVKF</sequence>
<dbReference type="Gene3D" id="2.60.40.1120">
    <property type="entry name" value="Carboxypeptidase-like, regulatory domain"/>
    <property type="match status" value="1"/>
</dbReference>
<dbReference type="Gene3D" id="2.170.130.10">
    <property type="entry name" value="TonB-dependent receptor, plug domain"/>
    <property type="match status" value="1"/>
</dbReference>
<accession>A0A3B0U8W1</accession>
<reference evidence="2" key="1">
    <citation type="submission" date="2018-06" db="EMBL/GenBank/DDBJ databases">
        <authorList>
            <person name="Zhirakovskaya E."/>
        </authorList>
    </citation>
    <scope>NUCLEOTIDE SEQUENCE</scope>
</reference>
<gene>
    <name evidence="2" type="ORF">MNBD_BACTEROID01-2134</name>
</gene>
<organism evidence="2">
    <name type="scientific">hydrothermal vent metagenome</name>
    <dbReference type="NCBI Taxonomy" id="652676"/>
    <lineage>
        <taxon>unclassified sequences</taxon>
        <taxon>metagenomes</taxon>
        <taxon>ecological metagenomes</taxon>
    </lineage>
</organism>
<dbReference type="Pfam" id="PF13715">
    <property type="entry name" value="CarbopepD_reg_2"/>
    <property type="match status" value="1"/>
</dbReference>